<dbReference type="PANTHER" id="PTHR14939:SF5">
    <property type="entry name" value="F-BOX ONLY PROTEIN 22"/>
    <property type="match status" value="1"/>
</dbReference>
<proteinExistence type="predicted"/>
<reference evidence="3 4" key="1">
    <citation type="submission" date="2024-03" db="EMBL/GenBank/DDBJ databases">
        <title>Aureococcus anophagefferens CCMP1851 and Kratosvirus quantuckense: Draft genome of a second virus-susceptible host strain in the model system.</title>
        <authorList>
            <person name="Chase E."/>
            <person name="Truchon A.R."/>
            <person name="Schepens W."/>
            <person name="Wilhelm S.W."/>
        </authorList>
    </citation>
    <scope>NUCLEOTIDE SEQUENCE [LARGE SCALE GENOMIC DNA]</scope>
    <source>
        <strain evidence="3 4">CCMP1851</strain>
    </source>
</reference>
<dbReference type="InterPro" id="IPR013702">
    <property type="entry name" value="FIST_domain_N"/>
</dbReference>
<dbReference type="Pfam" id="PF10442">
    <property type="entry name" value="FIST_C"/>
    <property type="match status" value="1"/>
</dbReference>
<evidence type="ECO:0000256" key="1">
    <source>
        <dbReference type="SAM" id="MobiDB-lite"/>
    </source>
</evidence>
<dbReference type="PANTHER" id="PTHR14939">
    <property type="entry name" value="F-BOX ONLY PROTEIN 22"/>
    <property type="match status" value="1"/>
</dbReference>
<comment type="caution">
    <text evidence="3">The sequence shown here is derived from an EMBL/GenBank/DDBJ whole genome shotgun (WGS) entry which is preliminary data.</text>
</comment>
<feature type="compositionally biased region" description="Basic residues" evidence="1">
    <location>
        <begin position="75"/>
        <end position="93"/>
    </location>
</feature>
<evidence type="ECO:0000313" key="3">
    <source>
        <dbReference type="EMBL" id="KAK7254713.1"/>
    </source>
</evidence>
<dbReference type="SMART" id="SM01204">
    <property type="entry name" value="FIST_C"/>
    <property type="match status" value="1"/>
</dbReference>
<dbReference type="Pfam" id="PF08495">
    <property type="entry name" value="FIST"/>
    <property type="match status" value="1"/>
</dbReference>
<evidence type="ECO:0000259" key="2">
    <source>
        <dbReference type="SMART" id="SM01204"/>
    </source>
</evidence>
<feature type="compositionally biased region" description="Low complexity" evidence="1">
    <location>
        <begin position="53"/>
        <end position="74"/>
    </location>
</feature>
<dbReference type="EMBL" id="JBBJCI010000023">
    <property type="protein sequence ID" value="KAK7254713.1"/>
    <property type="molecule type" value="Genomic_DNA"/>
</dbReference>
<organism evidence="3 4">
    <name type="scientific">Aureococcus anophagefferens</name>
    <name type="common">Harmful bloom alga</name>
    <dbReference type="NCBI Taxonomy" id="44056"/>
    <lineage>
        <taxon>Eukaryota</taxon>
        <taxon>Sar</taxon>
        <taxon>Stramenopiles</taxon>
        <taxon>Ochrophyta</taxon>
        <taxon>Pelagophyceae</taxon>
        <taxon>Pelagomonadales</taxon>
        <taxon>Pelagomonadaceae</taxon>
        <taxon>Aureococcus</taxon>
    </lineage>
</organism>
<dbReference type="InterPro" id="IPR019494">
    <property type="entry name" value="FIST_C"/>
</dbReference>
<protein>
    <recommendedName>
        <fullName evidence="2">FIST C-domain domain-containing protein</fullName>
    </recommendedName>
</protein>
<sequence>MLLRSIACRAPTPAALGAEFAKKIAAAGAPDALLWLTDASDAAFVARPRTRAARPSARGRPAASSAAAASTTGRRGPRAARRRARARRRRGHAFHSPPDGLPDLPADAWAALAAAAPEDAPPLLLLAAPPRRTGFDIEGWLARMDAALPWSTKVGGIATESDLYLGGDALDGGVVGLALHGATLDAVVGQGATPVGPAFKVTACEGNVVRALDGSDVGAALDPVLADWNPMMGDLKIGVRVPTRAAADGGPARADAPDAYVVRQLLGMNREASALAIGAAPDLLAAEDVAIQLHAFGPQAAKRELEDAAARLTGGAGGLIVPCVGRGPALYGEADVESRALAAALGRELELAGFFANGEIGPVGARTFVHTFSTVVGLLR</sequence>
<gene>
    <name evidence="3" type="ORF">SO694_00010539</name>
</gene>
<keyword evidence="4" id="KW-1185">Reference proteome</keyword>
<feature type="region of interest" description="Disordered" evidence="1">
    <location>
        <begin position="50"/>
        <end position="100"/>
    </location>
</feature>
<name>A0ABR1GFN5_AURAN</name>
<accession>A0ABR1GFN5</accession>
<dbReference type="Proteomes" id="UP001363151">
    <property type="component" value="Unassembled WGS sequence"/>
</dbReference>
<feature type="domain" description="FIST C-domain" evidence="2">
    <location>
        <begin position="220"/>
        <end position="363"/>
    </location>
</feature>
<evidence type="ECO:0000313" key="4">
    <source>
        <dbReference type="Proteomes" id="UP001363151"/>
    </source>
</evidence>